<accession>A0ABY6NLY0</accession>
<feature type="compositionally biased region" description="Basic and acidic residues" evidence="1">
    <location>
        <begin position="105"/>
        <end position="126"/>
    </location>
</feature>
<feature type="compositionally biased region" description="Pro residues" evidence="1">
    <location>
        <begin position="196"/>
        <end position="211"/>
    </location>
</feature>
<evidence type="ECO:0000256" key="1">
    <source>
        <dbReference type="SAM" id="MobiDB-lite"/>
    </source>
</evidence>
<proteinExistence type="predicted"/>
<sequence length="218" mass="23151">MHRQRPALLFRTISLGVLVGLLVMTDAAVSATADELMETPPSAAPAARTKPPARATSGLTTYFRCGPQGQDLRDTPCPAEAAGRAVPLPEDRVTPDQRQAAQRRATSEARDAEQLRRQRAEFEARRSASPSAIRDGIAAPSAMASAAGKALPKPKDPKKRPPKDPKPPKPKDPQPKDPTPTDPTPKPKDPNSPASPLKPPKLPKPSPPPRPVLSGPDA</sequence>
<dbReference type="RefSeq" id="WP_261757198.1">
    <property type="nucleotide sequence ID" value="NZ_CP104562.2"/>
</dbReference>
<feature type="compositionally biased region" description="Basic and acidic residues" evidence="1">
    <location>
        <begin position="162"/>
        <end position="175"/>
    </location>
</feature>
<reference evidence="2" key="1">
    <citation type="submission" date="2022-10" db="EMBL/GenBank/DDBJ databases">
        <title>Characterization and whole genome sequencing of a new Roseateles species, isolated from fresh water.</title>
        <authorList>
            <person name="Guliayeva D.Y."/>
            <person name="Akhremchuk A.E."/>
            <person name="Sikolenko M.A."/>
            <person name="Valentovich L.N."/>
            <person name="Sidarenka A.V."/>
        </authorList>
    </citation>
    <scope>NUCLEOTIDE SEQUENCE</scope>
    <source>
        <strain evidence="2">BIM B-1768</strain>
    </source>
</reference>
<evidence type="ECO:0000313" key="2">
    <source>
        <dbReference type="EMBL" id="UZH44149.1"/>
    </source>
</evidence>
<feature type="compositionally biased region" description="Low complexity" evidence="1">
    <location>
        <begin position="138"/>
        <end position="151"/>
    </location>
</feature>
<organism evidence="2 3">
    <name type="scientific">Roseateles amylovorans</name>
    <dbReference type="NCBI Taxonomy" id="2978473"/>
    <lineage>
        <taxon>Bacteria</taxon>
        <taxon>Pseudomonadati</taxon>
        <taxon>Pseudomonadota</taxon>
        <taxon>Betaproteobacteria</taxon>
        <taxon>Burkholderiales</taxon>
        <taxon>Sphaerotilaceae</taxon>
        <taxon>Roseateles</taxon>
    </lineage>
</organism>
<keyword evidence="3" id="KW-1185">Reference proteome</keyword>
<name>A0ABY6NLY0_9BURK</name>
<dbReference type="PRINTS" id="PR01217">
    <property type="entry name" value="PRICHEXTENSN"/>
</dbReference>
<evidence type="ECO:0000313" key="3">
    <source>
        <dbReference type="Proteomes" id="UP001064933"/>
    </source>
</evidence>
<feature type="compositionally biased region" description="Low complexity" evidence="1">
    <location>
        <begin position="39"/>
        <end position="57"/>
    </location>
</feature>
<protein>
    <submittedName>
        <fullName evidence="2">Uncharacterized protein</fullName>
    </submittedName>
</protein>
<dbReference type="Proteomes" id="UP001064933">
    <property type="component" value="Chromosome"/>
</dbReference>
<gene>
    <name evidence="2" type="ORF">N4261_26060</name>
</gene>
<dbReference type="EMBL" id="CP104562">
    <property type="protein sequence ID" value="UZH44149.1"/>
    <property type="molecule type" value="Genomic_DNA"/>
</dbReference>
<feature type="region of interest" description="Disordered" evidence="1">
    <location>
        <begin position="39"/>
        <end position="218"/>
    </location>
</feature>